<evidence type="ECO:0000313" key="3">
    <source>
        <dbReference type="Proteomes" id="UP000230002"/>
    </source>
</evidence>
<evidence type="ECO:0008006" key="4">
    <source>
        <dbReference type="Google" id="ProtNLM"/>
    </source>
</evidence>
<dbReference type="Proteomes" id="UP000230002">
    <property type="component" value="Unassembled WGS sequence"/>
</dbReference>
<evidence type="ECO:0000313" key="2">
    <source>
        <dbReference type="EMBL" id="PIL35344.1"/>
    </source>
</evidence>
<feature type="region of interest" description="Disordered" evidence="1">
    <location>
        <begin position="92"/>
        <end position="168"/>
    </location>
</feature>
<sequence>MPPDRRTRTSTIVRVRWQRRTAAIPIGTVQAVIQQASDHFRLGHIVDDLVLVAVIDDAELELTSDTLKLLAKDAVVVLRHIVRVEPDDVAQNAVNAAPPPPIPRRLDRPPEPPARPLPAKARSPSPAGSKGSFACGPCARAASQHKPASEPASLPRPPQPANFGTGRNVKTEASEDNMMTITVAIPHDHSGCIFTTVPGATGQDILDAIARELKAFLGGFSLYSVHGRRISPDKSLFQNGIHDGAILQLRSGRGDHIDL</sequence>
<comment type="caution">
    <text evidence="2">The sequence shown here is derived from an EMBL/GenBank/DDBJ whole genome shotgun (WGS) entry which is preliminary data.</text>
</comment>
<protein>
    <recommendedName>
        <fullName evidence="4">Ubiquitin-like domain-containing protein</fullName>
    </recommendedName>
</protein>
<name>A0A2G8SNJ9_9APHY</name>
<feature type="compositionally biased region" description="Low complexity" evidence="1">
    <location>
        <begin position="117"/>
        <end position="127"/>
    </location>
</feature>
<proteinExistence type="predicted"/>
<organism evidence="2 3">
    <name type="scientific">Ganoderma sinense ZZ0214-1</name>
    <dbReference type="NCBI Taxonomy" id="1077348"/>
    <lineage>
        <taxon>Eukaryota</taxon>
        <taxon>Fungi</taxon>
        <taxon>Dikarya</taxon>
        <taxon>Basidiomycota</taxon>
        <taxon>Agaricomycotina</taxon>
        <taxon>Agaricomycetes</taxon>
        <taxon>Polyporales</taxon>
        <taxon>Polyporaceae</taxon>
        <taxon>Ganoderma</taxon>
    </lineage>
</organism>
<keyword evidence="3" id="KW-1185">Reference proteome</keyword>
<dbReference type="AlphaFoldDB" id="A0A2G8SNJ9"/>
<accession>A0A2G8SNJ9</accession>
<dbReference type="EMBL" id="AYKW01000003">
    <property type="protein sequence ID" value="PIL35344.1"/>
    <property type="molecule type" value="Genomic_DNA"/>
</dbReference>
<evidence type="ECO:0000256" key="1">
    <source>
        <dbReference type="SAM" id="MobiDB-lite"/>
    </source>
</evidence>
<reference evidence="2 3" key="1">
    <citation type="journal article" date="2015" name="Sci. Rep.">
        <title>Chromosome-level genome map provides insights into diverse defense mechanisms in the medicinal fungus Ganoderma sinense.</title>
        <authorList>
            <person name="Zhu Y."/>
            <person name="Xu J."/>
            <person name="Sun C."/>
            <person name="Zhou S."/>
            <person name="Xu H."/>
            <person name="Nelson D.R."/>
            <person name="Qian J."/>
            <person name="Song J."/>
            <person name="Luo H."/>
            <person name="Xiang L."/>
            <person name="Li Y."/>
            <person name="Xu Z."/>
            <person name="Ji A."/>
            <person name="Wang L."/>
            <person name="Lu S."/>
            <person name="Hayward A."/>
            <person name="Sun W."/>
            <person name="Li X."/>
            <person name="Schwartz D.C."/>
            <person name="Wang Y."/>
            <person name="Chen S."/>
        </authorList>
    </citation>
    <scope>NUCLEOTIDE SEQUENCE [LARGE SCALE GENOMIC DNA]</scope>
    <source>
        <strain evidence="2 3">ZZ0214-1</strain>
    </source>
</reference>
<gene>
    <name evidence="2" type="ORF">GSI_02069</name>
</gene>